<dbReference type="Pfam" id="PF00583">
    <property type="entry name" value="Acetyltransf_1"/>
    <property type="match status" value="1"/>
</dbReference>
<proteinExistence type="predicted"/>
<dbReference type="STRING" id="315423.SAMN04488020_106215"/>
<sequence>MTERAAVLHATWPPAATRQLGPFTLRDGAGGGKRVSAATCTGVPQVEDLAAAERQMHAAGGQTLFSVMADQAEFDRMLTDRGYLVLDPTLWLACPIDRLTAPPPEETGFTVWPPLQVQRDIWAAGRIGPERLAVMERVEAPKTSILGRGDDRPAGTAFVAIHDGTAMVHALEVRKDARRKGLAGWMMAKAAIWAAERGASEIAVLVTEANEGAIAFYRGLGMTGGRCYHYRLRP</sequence>
<reference evidence="2 3" key="1">
    <citation type="submission" date="2017-03" db="EMBL/GenBank/DDBJ databases">
        <authorList>
            <person name="Afonso C.L."/>
            <person name="Miller P.J."/>
            <person name="Scott M.A."/>
            <person name="Spackman E."/>
            <person name="Goraichik I."/>
            <person name="Dimitrov K.M."/>
            <person name="Suarez D.L."/>
            <person name="Swayne D.E."/>
        </authorList>
    </citation>
    <scope>NUCLEOTIDE SEQUENCE [LARGE SCALE GENOMIC DNA]</scope>
    <source>
        <strain evidence="2 3">CECT 7066</strain>
    </source>
</reference>
<evidence type="ECO:0000313" key="3">
    <source>
        <dbReference type="Proteomes" id="UP000193870"/>
    </source>
</evidence>
<name>A0A1Y5T2Q8_9RHOB</name>
<dbReference type="SUPFAM" id="SSF55729">
    <property type="entry name" value="Acyl-CoA N-acyltransferases (Nat)"/>
    <property type="match status" value="1"/>
</dbReference>
<dbReference type="RefSeq" id="WP_085854423.1">
    <property type="nucleotide sequence ID" value="NZ_FOPF01000006.1"/>
</dbReference>
<dbReference type="InterPro" id="IPR016181">
    <property type="entry name" value="Acyl_CoA_acyltransferase"/>
</dbReference>
<protein>
    <submittedName>
        <fullName evidence="2">Putative acetyltransferase</fullName>
    </submittedName>
</protein>
<organism evidence="2 3">
    <name type="scientific">Palleronia marisminoris</name>
    <dbReference type="NCBI Taxonomy" id="315423"/>
    <lineage>
        <taxon>Bacteria</taxon>
        <taxon>Pseudomonadati</taxon>
        <taxon>Pseudomonadota</taxon>
        <taxon>Alphaproteobacteria</taxon>
        <taxon>Rhodobacterales</taxon>
        <taxon>Roseobacteraceae</taxon>
        <taxon>Palleronia</taxon>
    </lineage>
</organism>
<dbReference type="AlphaFoldDB" id="A0A1Y5T2Q8"/>
<dbReference type="Gene3D" id="3.40.630.30">
    <property type="match status" value="1"/>
</dbReference>
<dbReference type="OrthoDB" id="7301318at2"/>
<gene>
    <name evidence="2" type="ORF">PAM7066_02449</name>
</gene>
<evidence type="ECO:0000259" key="1">
    <source>
        <dbReference type="PROSITE" id="PS51186"/>
    </source>
</evidence>
<dbReference type="PROSITE" id="PS51186">
    <property type="entry name" value="GNAT"/>
    <property type="match status" value="1"/>
</dbReference>
<dbReference type="CDD" id="cd04301">
    <property type="entry name" value="NAT_SF"/>
    <property type="match status" value="1"/>
</dbReference>
<accession>A0A1Y5T2Q8</accession>
<keyword evidence="3" id="KW-1185">Reference proteome</keyword>
<keyword evidence="2" id="KW-0808">Transferase</keyword>
<dbReference type="Proteomes" id="UP000193870">
    <property type="component" value="Unassembled WGS sequence"/>
</dbReference>
<dbReference type="InterPro" id="IPR000182">
    <property type="entry name" value="GNAT_dom"/>
</dbReference>
<feature type="domain" description="N-acetyltransferase" evidence="1">
    <location>
        <begin position="99"/>
        <end position="234"/>
    </location>
</feature>
<evidence type="ECO:0000313" key="2">
    <source>
        <dbReference type="EMBL" id="SLN52473.1"/>
    </source>
</evidence>
<dbReference type="GO" id="GO:0016747">
    <property type="term" value="F:acyltransferase activity, transferring groups other than amino-acyl groups"/>
    <property type="evidence" value="ECO:0007669"/>
    <property type="project" value="InterPro"/>
</dbReference>
<dbReference type="EMBL" id="FWFV01000006">
    <property type="protein sequence ID" value="SLN52473.1"/>
    <property type="molecule type" value="Genomic_DNA"/>
</dbReference>